<dbReference type="InterPro" id="IPR036188">
    <property type="entry name" value="FAD/NAD-bd_sf"/>
</dbReference>
<dbReference type="GO" id="GO:0004497">
    <property type="term" value="F:monooxygenase activity"/>
    <property type="evidence" value="ECO:0007669"/>
    <property type="project" value="UniProtKB-KW"/>
</dbReference>
<dbReference type="AlphaFoldDB" id="A0A9P7GPR5"/>
<evidence type="ECO:0000313" key="6">
    <source>
        <dbReference type="EMBL" id="KAG5653931.1"/>
    </source>
</evidence>
<gene>
    <name evidence="6" type="ORF">H0H81_009288</name>
</gene>
<reference evidence="6" key="2">
    <citation type="submission" date="2021-10" db="EMBL/GenBank/DDBJ databases">
        <title>Phylogenomics reveals ancestral predisposition of the termite-cultivated fungus Termitomyces towards a domesticated lifestyle.</title>
        <authorList>
            <person name="Auxier B."/>
            <person name="Grum-Grzhimaylo A."/>
            <person name="Cardenas M.E."/>
            <person name="Lodge J.D."/>
            <person name="Laessoe T."/>
            <person name="Pedersen O."/>
            <person name="Smith M.E."/>
            <person name="Kuyper T.W."/>
            <person name="Franco-Molano E.A."/>
            <person name="Baroni T.J."/>
            <person name="Aanen D.K."/>
        </authorList>
    </citation>
    <scope>NUCLEOTIDE SEQUENCE</scope>
    <source>
        <strain evidence="6">D49</strain>
    </source>
</reference>
<evidence type="ECO:0000313" key="7">
    <source>
        <dbReference type="Proteomes" id="UP000717328"/>
    </source>
</evidence>
<dbReference type="PRINTS" id="PR00420">
    <property type="entry name" value="RNGMNOXGNASE"/>
</dbReference>
<dbReference type="Gene3D" id="3.50.50.60">
    <property type="entry name" value="FAD/NAD(P)-binding domain"/>
    <property type="match status" value="1"/>
</dbReference>
<dbReference type="PANTHER" id="PTHR46972">
    <property type="entry name" value="MONOOXYGENASE ASQM-RELATED"/>
    <property type="match status" value="1"/>
</dbReference>
<feature type="domain" description="FAD-binding" evidence="5">
    <location>
        <begin position="310"/>
        <end position="362"/>
    </location>
</feature>
<reference evidence="6" key="1">
    <citation type="submission" date="2021-02" db="EMBL/GenBank/DDBJ databases">
        <authorList>
            <person name="Nieuwenhuis M."/>
            <person name="Van De Peppel L.J.J."/>
        </authorList>
    </citation>
    <scope>NUCLEOTIDE SEQUENCE</scope>
    <source>
        <strain evidence="6">D49</strain>
    </source>
</reference>
<organism evidence="6 7">
    <name type="scientific">Sphagnurus paluster</name>
    <dbReference type="NCBI Taxonomy" id="117069"/>
    <lineage>
        <taxon>Eukaryota</taxon>
        <taxon>Fungi</taxon>
        <taxon>Dikarya</taxon>
        <taxon>Basidiomycota</taxon>
        <taxon>Agaricomycotina</taxon>
        <taxon>Agaricomycetes</taxon>
        <taxon>Agaricomycetidae</taxon>
        <taxon>Agaricales</taxon>
        <taxon>Tricholomatineae</taxon>
        <taxon>Lyophyllaceae</taxon>
        <taxon>Sphagnurus</taxon>
    </lineage>
</organism>
<dbReference type="EMBL" id="JABCKI010000027">
    <property type="protein sequence ID" value="KAG5653931.1"/>
    <property type="molecule type" value="Genomic_DNA"/>
</dbReference>
<evidence type="ECO:0000256" key="2">
    <source>
        <dbReference type="ARBA" id="ARBA00022827"/>
    </source>
</evidence>
<keyword evidence="7" id="KW-1185">Reference proteome</keyword>
<dbReference type="Pfam" id="PF01494">
    <property type="entry name" value="FAD_binding_3"/>
    <property type="match status" value="2"/>
</dbReference>
<dbReference type="SUPFAM" id="SSF51905">
    <property type="entry name" value="FAD/NAD(P)-binding domain"/>
    <property type="match status" value="1"/>
</dbReference>
<evidence type="ECO:0000256" key="1">
    <source>
        <dbReference type="ARBA" id="ARBA00022630"/>
    </source>
</evidence>
<keyword evidence="3" id="KW-0560">Oxidoreductase</keyword>
<keyword evidence="1" id="KW-0285">Flavoprotein</keyword>
<dbReference type="PANTHER" id="PTHR46972:SF1">
    <property type="entry name" value="FAD DEPENDENT OXIDOREDUCTASE DOMAIN-CONTAINING PROTEIN"/>
    <property type="match status" value="1"/>
</dbReference>
<dbReference type="GO" id="GO:0071949">
    <property type="term" value="F:FAD binding"/>
    <property type="evidence" value="ECO:0007669"/>
    <property type="project" value="InterPro"/>
</dbReference>
<accession>A0A9P7GPR5</accession>
<dbReference type="OrthoDB" id="655030at2759"/>
<protein>
    <recommendedName>
        <fullName evidence="5">FAD-binding domain-containing protein</fullName>
    </recommendedName>
</protein>
<comment type="caution">
    <text evidence="6">The sequence shown here is derived from an EMBL/GenBank/DDBJ whole genome shotgun (WGS) entry which is preliminary data.</text>
</comment>
<name>A0A9P7GPR5_9AGAR</name>
<sequence>MPLKIAIVGGGPVGLTLARILLTAPSNIDVTIFESDASASSRTTRGGTLDLRPGTGLAAIDAAGLRPGFDLVARSDPESSGIILADRQGKIVFEKPVNADEPNTSPEIDRIDLRTLLLDGLPDTAVRWGARLASIAPDGTMSFANGAPDVDTSQFDLIVGAEGAWSKVRAHIAPSTPGPRYSGIGVLEMYVSAEDAERVGLARVVKGGLYLSMGSRQVLTGQRVKSGAYMFYAGIPTESVEEFKAFWKSCGGDQARVRDRFRALYEAKGWAPELLAWFDVARLGDMRAWPLYEYELPDGHVWEHKKGWTLVGDAAHVMTPFAGEGVNAGMRDALELAKRLRALGDGDGEALDAAVKEYEEEMFARLRPLMLESLTNKASYYHEKAPDSVLEKLRAALSKYEVAQVV</sequence>
<dbReference type="Proteomes" id="UP000717328">
    <property type="component" value="Unassembled WGS sequence"/>
</dbReference>
<feature type="domain" description="FAD-binding" evidence="5">
    <location>
        <begin position="4"/>
        <end position="195"/>
    </location>
</feature>
<proteinExistence type="predicted"/>
<evidence type="ECO:0000259" key="5">
    <source>
        <dbReference type="Pfam" id="PF01494"/>
    </source>
</evidence>
<dbReference type="InterPro" id="IPR002938">
    <property type="entry name" value="FAD-bd"/>
</dbReference>
<keyword evidence="2" id="KW-0274">FAD</keyword>
<keyword evidence="4" id="KW-0503">Monooxygenase</keyword>
<evidence type="ECO:0000256" key="3">
    <source>
        <dbReference type="ARBA" id="ARBA00023002"/>
    </source>
</evidence>
<evidence type="ECO:0000256" key="4">
    <source>
        <dbReference type="ARBA" id="ARBA00023033"/>
    </source>
</evidence>